<dbReference type="InParanoid" id="A0A1V9Y253"/>
<name>A0A1V9Y253_9ACAR</name>
<sequence length="268" mass="28923">MSGAYALADDGLDGANDTDPCANRYECTVCPKDEGPEFTKLVLKSELDIAMRQRLESFISEASSSSTSSTENVVLEPQAASASSKNIIHAIREFTATTTVTRSTAHSSSGSEPELLRLSDDSQLKYSEQSCSSLPKSLLSASTNTLPNLREEQQNTENRVEPMSTKFRSSSRHDSTDAKKPTLAPKPTVLATGARRESPLQSRTGGSGIGAIKKSIENKEIASQEKAQQMVESGTPKDSRTPSPTKSLKDAPICMIPDLVKLRDNLQK</sequence>
<evidence type="ECO:0000313" key="3">
    <source>
        <dbReference type="Proteomes" id="UP000192247"/>
    </source>
</evidence>
<feature type="non-terminal residue" evidence="2">
    <location>
        <position position="268"/>
    </location>
</feature>
<gene>
    <name evidence="2" type="ORF">BIW11_05489</name>
</gene>
<accession>A0A1V9Y253</accession>
<dbReference type="Proteomes" id="UP000192247">
    <property type="component" value="Unassembled WGS sequence"/>
</dbReference>
<feature type="compositionally biased region" description="Basic and acidic residues" evidence="1">
    <location>
        <begin position="171"/>
        <end position="180"/>
    </location>
</feature>
<keyword evidence="3" id="KW-1185">Reference proteome</keyword>
<organism evidence="2 3">
    <name type="scientific">Tropilaelaps mercedesae</name>
    <dbReference type="NCBI Taxonomy" id="418985"/>
    <lineage>
        <taxon>Eukaryota</taxon>
        <taxon>Metazoa</taxon>
        <taxon>Ecdysozoa</taxon>
        <taxon>Arthropoda</taxon>
        <taxon>Chelicerata</taxon>
        <taxon>Arachnida</taxon>
        <taxon>Acari</taxon>
        <taxon>Parasitiformes</taxon>
        <taxon>Mesostigmata</taxon>
        <taxon>Gamasina</taxon>
        <taxon>Dermanyssoidea</taxon>
        <taxon>Laelapidae</taxon>
        <taxon>Tropilaelaps</taxon>
    </lineage>
</organism>
<evidence type="ECO:0000313" key="2">
    <source>
        <dbReference type="EMBL" id="OQR79785.1"/>
    </source>
</evidence>
<proteinExistence type="predicted"/>
<evidence type="ECO:0000256" key="1">
    <source>
        <dbReference type="SAM" id="MobiDB-lite"/>
    </source>
</evidence>
<protein>
    <submittedName>
        <fullName evidence="2">Uncharacterized protein</fullName>
    </submittedName>
</protein>
<feature type="region of interest" description="Disordered" evidence="1">
    <location>
        <begin position="145"/>
        <end position="252"/>
    </location>
</feature>
<dbReference type="EMBL" id="MNPL01000688">
    <property type="protein sequence ID" value="OQR79785.1"/>
    <property type="molecule type" value="Genomic_DNA"/>
</dbReference>
<comment type="caution">
    <text evidence="2">The sequence shown here is derived from an EMBL/GenBank/DDBJ whole genome shotgun (WGS) entry which is preliminary data.</text>
</comment>
<reference evidence="2 3" key="1">
    <citation type="journal article" date="2017" name="Gigascience">
        <title>Draft genome of the honey bee ectoparasitic mite, Tropilaelaps mercedesae, is shaped by the parasitic life history.</title>
        <authorList>
            <person name="Dong X."/>
            <person name="Armstrong S.D."/>
            <person name="Xia D."/>
            <person name="Makepeace B.L."/>
            <person name="Darby A.C."/>
            <person name="Kadowaki T."/>
        </authorList>
    </citation>
    <scope>NUCLEOTIDE SEQUENCE [LARGE SCALE GENOMIC DNA]</scope>
    <source>
        <strain evidence="2">Wuxi-XJTLU</strain>
    </source>
</reference>
<dbReference type="AlphaFoldDB" id="A0A1V9Y253"/>
<feature type="compositionally biased region" description="Basic and acidic residues" evidence="1">
    <location>
        <begin position="214"/>
        <end position="223"/>
    </location>
</feature>